<proteinExistence type="evidence at transcript level"/>
<keyword evidence="2" id="KW-0378">Hydrolase</keyword>
<dbReference type="Pfam" id="PF01204">
    <property type="entry name" value="Trehalase"/>
    <property type="match status" value="1"/>
</dbReference>
<dbReference type="AlphaFoldDB" id="A0A7L9QEF9"/>
<accession>A0A7L9QEF9</accession>
<evidence type="ECO:0000313" key="4">
    <source>
        <dbReference type="EMBL" id="QOL01196.1"/>
    </source>
</evidence>
<feature type="signal peptide" evidence="3">
    <location>
        <begin position="1"/>
        <end position="20"/>
    </location>
</feature>
<evidence type="ECO:0000256" key="3">
    <source>
        <dbReference type="SAM" id="SignalP"/>
    </source>
</evidence>
<dbReference type="EC" id="3.2.1.28" evidence="2"/>
<dbReference type="SUPFAM" id="SSF48208">
    <property type="entry name" value="Six-hairpin glycosidases"/>
    <property type="match status" value="1"/>
</dbReference>
<dbReference type="InterPro" id="IPR008928">
    <property type="entry name" value="6-hairpin_glycosidase_sf"/>
</dbReference>
<name>A0A7L9QEF9_9CHLO</name>
<evidence type="ECO:0000256" key="2">
    <source>
        <dbReference type="RuleBase" id="RU361180"/>
    </source>
</evidence>
<comment type="catalytic activity">
    <reaction evidence="2">
        <text>alpha,alpha-trehalose + H2O = alpha-D-glucose + beta-D-glucose</text>
        <dbReference type="Rhea" id="RHEA:32675"/>
        <dbReference type="ChEBI" id="CHEBI:15377"/>
        <dbReference type="ChEBI" id="CHEBI:15903"/>
        <dbReference type="ChEBI" id="CHEBI:16551"/>
        <dbReference type="ChEBI" id="CHEBI:17925"/>
        <dbReference type="EC" id="3.2.1.28"/>
    </reaction>
</comment>
<organism evidence="4">
    <name type="scientific">Trebouxia lynnae</name>
    <dbReference type="NCBI Taxonomy" id="1825957"/>
    <lineage>
        <taxon>Eukaryota</taxon>
        <taxon>Viridiplantae</taxon>
        <taxon>Chlorophyta</taxon>
        <taxon>core chlorophytes</taxon>
        <taxon>Trebouxiophyceae</taxon>
        <taxon>Trebouxiales</taxon>
        <taxon>Trebouxiaceae</taxon>
        <taxon>Trebouxia</taxon>
    </lineage>
</organism>
<dbReference type="PANTHER" id="PTHR23403:SF1">
    <property type="entry name" value="TREHALASE"/>
    <property type="match status" value="1"/>
</dbReference>
<dbReference type="PRINTS" id="PR00744">
    <property type="entry name" value="GLHYDRLASE37"/>
</dbReference>
<dbReference type="EMBL" id="MT438949">
    <property type="protein sequence ID" value="QOL01196.1"/>
    <property type="molecule type" value="mRNA"/>
</dbReference>
<feature type="chain" id="PRO_5029719502" description="Trehalase" evidence="3">
    <location>
        <begin position="21"/>
        <end position="571"/>
    </location>
</feature>
<dbReference type="PANTHER" id="PTHR23403">
    <property type="entry name" value="TREHALASE"/>
    <property type="match status" value="1"/>
</dbReference>
<sequence>MASLRVFGLILLLAAVGASAQQRTNNSQTIWTSGPLLEAVELLAVFNDSKTFVDLPLLRDAATVDASFNALPKEANGFPANSTLQDFLAANFGTAGSDFESAAPDDFSSQPEDFLPNVTDPSIRQWALQVNDLWQDLCREVNQSVMEQPQLHSLLPLPGITAVPGDRFKELYYWDSFWVIKGLLVSGMTETAMSEVRNLLSLLETYGHVPNGARVYYINRSQPPMLSNMVLAVNEAAQDDDFLAYAMPLLVSEHDYWTSEPKQVTVATAGGSYNLSRFYADWFAPRPESYLEDYQSAQGMSPSQQKQLWHDLASGAESGMDFTSRWFSNPDNITTIQTTRIIPAELNAYLYQMETNIADLADQMGNSTLAASFRGFAAARKEAINTLMYSEAAGKWFDLLIEDITQSPVSASQHNNTISYVSQYIPLWVGIADEGSAQAQAVTQSFFDSGLIQPGGISTSTYNSTQQWDFPNCWAPLQDIMVEALTSYGGEQGQREAEKIVQIWLNSNYLGFQETGFMVEKYDAVTPGIPGAGGEYTVQSGFGWTNGVMLSFLNTFGWNPEAANMTTAVAE</sequence>
<dbReference type="InterPro" id="IPR001661">
    <property type="entry name" value="Glyco_hydro_37"/>
</dbReference>
<comment type="similarity">
    <text evidence="1 2">Belongs to the glycosyl hydrolase 37 family.</text>
</comment>
<protein>
    <recommendedName>
        <fullName evidence="2">Trehalase</fullName>
        <ecNumber evidence="2">3.2.1.28</ecNumber>
    </recommendedName>
    <alternativeName>
        <fullName evidence="2">Alpha-trehalose glucohydrolase</fullName>
    </alternativeName>
</protein>
<evidence type="ECO:0000256" key="1">
    <source>
        <dbReference type="ARBA" id="ARBA00005615"/>
    </source>
</evidence>
<reference evidence="4" key="1">
    <citation type="journal article" date="2020" name="Microb. Ecol.">
        <title>The Under-explored Extracellular Proteome of Aero-Terrestrial Microalgae Provides Clues on Different Mechanisms of Desiccation Tolerance in Non-Model Organisms.</title>
        <authorList>
            <person name="Gonzalez-Hourcade M."/>
            <person name="Del Campo E.M."/>
            <person name="Casano L.M."/>
        </authorList>
    </citation>
    <scope>NUCLEOTIDE SEQUENCE</scope>
    <source>
        <strain evidence="4">TR9</strain>
    </source>
</reference>
<dbReference type="GO" id="GO:0004555">
    <property type="term" value="F:alpha,alpha-trehalase activity"/>
    <property type="evidence" value="ECO:0007669"/>
    <property type="project" value="UniProtKB-EC"/>
</dbReference>
<keyword evidence="2" id="KW-0326">Glycosidase</keyword>
<dbReference type="InterPro" id="IPR012341">
    <property type="entry name" value="6hp_glycosidase-like_sf"/>
</dbReference>
<keyword evidence="3" id="KW-0732">Signal</keyword>
<dbReference type="Gene3D" id="1.50.10.10">
    <property type="match status" value="1"/>
</dbReference>
<dbReference type="GO" id="GO:0005993">
    <property type="term" value="P:trehalose catabolic process"/>
    <property type="evidence" value="ECO:0007669"/>
    <property type="project" value="TreeGrafter"/>
</dbReference>